<evidence type="ECO:0000256" key="3">
    <source>
        <dbReference type="ARBA" id="ARBA00023163"/>
    </source>
</evidence>
<name>A0ABZ2L543_9BACT</name>
<evidence type="ECO:0000259" key="4">
    <source>
        <dbReference type="PROSITE" id="PS51118"/>
    </source>
</evidence>
<dbReference type="Proteomes" id="UP001374803">
    <property type="component" value="Chromosome"/>
</dbReference>
<dbReference type="EMBL" id="CP089983">
    <property type="protein sequence ID" value="WXB06069.1"/>
    <property type="molecule type" value="Genomic_DNA"/>
</dbReference>
<keyword evidence="1" id="KW-0805">Transcription regulation</keyword>
<gene>
    <name evidence="5" type="ORF">LVJ94_02170</name>
</gene>
<keyword evidence="3" id="KW-0804">Transcription</keyword>
<accession>A0ABZ2L543</accession>
<evidence type="ECO:0000256" key="1">
    <source>
        <dbReference type="ARBA" id="ARBA00023015"/>
    </source>
</evidence>
<sequence>MEKLRELKLPDGNTVTFSCPVEATLWVVAGKWKLVILWYLRDRGIMRFSELRRAMPEITQQMLTAQLRELEADGIISRTVHPQVPPKVEYAMTPFGRTLDPLIDEMFRWGKVYIARVRAMNARSK</sequence>
<dbReference type="InterPro" id="IPR036390">
    <property type="entry name" value="WH_DNA-bd_sf"/>
</dbReference>
<dbReference type="RefSeq" id="WP_394835719.1">
    <property type="nucleotide sequence ID" value="NZ_CP089929.1"/>
</dbReference>
<evidence type="ECO:0000313" key="6">
    <source>
        <dbReference type="Proteomes" id="UP001374803"/>
    </source>
</evidence>
<dbReference type="SUPFAM" id="SSF46785">
    <property type="entry name" value="Winged helix' DNA-binding domain"/>
    <property type="match status" value="1"/>
</dbReference>
<dbReference type="InterPro" id="IPR002577">
    <property type="entry name" value="HTH_HxlR"/>
</dbReference>
<reference evidence="5" key="1">
    <citation type="submission" date="2021-12" db="EMBL/GenBank/DDBJ databases">
        <title>Discovery of the Pendulisporaceae a myxobacterial family with distinct sporulation behavior and unique specialized metabolism.</title>
        <authorList>
            <person name="Garcia R."/>
            <person name="Popoff A."/>
            <person name="Bader C.D."/>
            <person name="Loehr J."/>
            <person name="Walesch S."/>
            <person name="Walt C."/>
            <person name="Boldt J."/>
            <person name="Bunk B."/>
            <person name="Haeckl F.J.F.P.J."/>
            <person name="Gunesch A.P."/>
            <person name="Birkelbach J."/>
            <person name="Nuebel U."/>
            <person name="Pietschmann T."/>
            <person name="Bach T."/>
            <person name="Mueller R."/>
        </authorList>
    </citation>
    <scope>NUCLEOTIDE SEQUENCE</scope>
    <source>
        <strain evidence="5">MSr11367</strain>
    </source>
</reference>
<dbReference type="InterPro" id="IPR036388">
    <property type="entry name" value="WH-like_DNA-bd_sf"/>
</dbReference>
<dbReference type="Gene3D" id="1.10.10.10">
    <property type="entry name" value="Winged helix-like DNA-binding domain superfamily/Winged helix DNA-binding domain"/>
    <property type="match status" value="1"/>
</dbReference>
<keyword evidence="6" id="KW-1185">Reference proteome</keyword>
<proteinExistence type="predicted"/>
<evidence type="ECO:0000313" key="5">
    <source>
        <dbReference type="EMBL" id="WXB06069.1"/>
    </source>
</evidence>
<dbReference type="PANTHER" id="PTHR33204">
    <property type="entry name" value="TRANSCRIPTIONAL REGULATOR, MARR FAMILY"/>
    <property type="match status" value="1"/>
</dbReference>
<dbReference type="PROSITE" id="PS51118">
    <property type="entry name" value="HTH_HXLR"/>
    <property type="match status" value="1"/>
</dbReference>
<evidence type="ECO:0000256" key="2">
    <source>
        <dbReference type="ARBA" id="ARBA00023125"/>
    </source>
</evidence>
<keyword evidence="2" id="KW-0238">DNA-binding</keyword>
<protein>
    <submittedName>
        <fullName evidence="5">Helix-turn-helix transcriptional regulator</fullName>
    </submittedName>
</protein>
<dbReference type="PANTHER" id="PTHR33204:SF29">
    <property type="entry name" value="TRANSCRIPTIONAL REGULATOR"/>
    <property type="match status" value="1"/>
</dbReference>
<organism evidence="5 6">
    <name type="scientific">Pendulispora rubella</name>
    <dbReference type="NCBI Taxonomy" id="2741070"/>
    <lineage>
        <taxon>Bacteria</taxon>
        <taxon>Pseudomonadati</taxon>
        <taxon>Myxococcota</taxon>
        <taxon>Myxococcia</taxon>
        <taxon>Myxococcales</taxon>
        <taxon>Sorangiineae</taxon>
        <taxon>Pendulisporaceae</taxon>
        <taxon>Pendulispora</taxon>
    </lineage>
</organism>
<dbReference type="Pfam" id="PF01638">
    <property type="entry name" value="HxlR"/>
    <property type="match status" value="1"/>
</dbReference>
<feature type="domain" description="HTH hxlR-type" evidence="4">
    <location>
        <begin position="19"/>
        <end position="118"/>
    </location>
</feature>